<name>A0ABS2HJB0_9VIBR</name>
<protein>
    <recommendedName>
        <fullName evidence="4">Integral membrane protein</fullName>
    </recommendedName>
</protein>
<feature type="transmembrane region" description="Helical" evidence="1">
    <location>
        <begin position="156"/>
        <end position="181"/>
    </location>
</feature>
<proteinExistence type="predicted"/>
<evidence type="ECO:0008006" key="4">
    <source>
        <dbReference type="Google" id="ProtNLM"/>
    </source>
</evidence>
<keyword evidence="1" id="KW-0812">Transmembrane</keyword>
<feature type="transmembrane region" description="Helical" evidence="1">
    <location>
        <begin position="31"/>
        <end position="61"/>
    </location>
</feature>
<feature type="transmembrane region" description="Helical" evidence="1">
    <location>
        <begin position="227"/>
        <end position="248"/>
    </location>
</feature>
<organism evidence="2 3">
    <name type="scientific">Vibrio ulleungensis</name>
    <dbReference type="NCBI Taxonomy" id="2807619"/>
    <lineage>
        <taxon>Bacteria</taxon>
        <taxon>Pseudomonadati</taxon>
        <taxon>Pseudomonadota</taxon>
        <taxon>Gammaproteobacteria</taxon>
        <taxon>Vibrionales</taxon>
        <taxon>Vibrionaceae</taxon>
        <taxon>Vibrio</taxon>
    </lineage>
</organism>
<keyword evidence="3" id="KW-1185">Reference proteome</keyword>
<feature type="transmembrane region" description="Helical" evidence="1">
    <location>
        <begin position="91"/>
        <end position="110"/>
    </location>
</feature>
<comment type="caution">
    <text evidence="2">The sequence shown here is derived from an EMBL/GenBank/DDBJ whole genome shotgun (WGS) entry which is preliminary data.</text>
</comment>
<reference evidence="2 3" key="1">
    <citation type="submission" date="2021-02" db="EMBL/GenBank/DDBJ databases">
        <authorList>
            <person name="Park J.-S."/>
        </authorList>
    </citation>
    <scope>NUCLEOTIDE SEQUENCE [LARGE SCALE GENOMIC DNA]</scope>
    <source>
        <strain evidence="2 3">188UL20-2</strain>
    </source>
</reference>
<dbReference type="RefSeq" id="WP_205158300.1">
    <property type="nucleotide sequence ID" value="NZ_JAFEUM010000003.1"/>
</dbReference>
<dbReference type="Proteomes" id="UP000809621">
    <property type="component" value="Unassembled WGS sequence"/>
</dbReference>
<feature type="transmembrane region" description="Helical" evidence="1">
    <location>
        <begin position="117"/>
        <end position="136"/>
    </location>
</feature>
<evidence type="ECO:0000313" key="2">
    <source>
        <dbReference type="EMBL" id="MBM7036741.1"/>
    </source>
</evidence>
<evidence type="ECO:0000313" key="3">
    <source>
        <dbReference type="Proteomes" id="UP000809621"/>
    </source>
</evidence>
<accession>A0ABS2HJB0</accession>
<evidence type="ECO:0000256" key="1">
    <source>
        <dbReference type="SAM" id="Phobius"/>
    </source>
</evidence>
<keyword evidence="1" id="KW-1133">Transmembrane helix</keyword>
<gene>
    <name evidence="2" type="ORF">JQC93_10030</name>
</gene>
<keyword evidence="1" id="KW-0472">Membrane</keyword>
<sequence>MLLTTLQFFVTAGLSIICARALQVSGGDLPMLTFIIPIVWLMTSVSKSNVLLATALLFYGLTVSVQPVELSISTWILFPLLLVAFCKRSTWVARSWLIITMLIMESAVLYCQWTGTISGAMYATLMQIAAVTMVWLSSRQAKHDKATYGDSRHWWALAFGGILLTQGEGVALLVALSLVAMIHSVSTFPSRKQQPGESKIKWSTLLSWTLPTVAFSTFISAQDIASSSLILLIWMVTLAAAWICDYILRLSD</sequence>
<feature type="transmembrane region" description="Helical" evidence="1">
    <location>
        <begin position="68"/>
        <end position="85"/>
    </location>
</feature>
<dbReference type="EMBL" id="JAFEUM010000003">
    <property type="protein sequence ID" value="MBM7036741.1"/>
    <property type="molecule type" value="Genomic_DNA"/>
</dbReference>